<dbReference type="GO" id="GO:0004065">
    <property type="term" value="F:arylsulfatase activity"/>
    <property type="evidence" value="ECO:0007669"/>
    <property type="project" value="TreeGrafter"/>
</dbReference>
<accession>A0A382DKZ2</accession>
<dbReference type="InterPro" id="IPR000917">
    <property type="entry name" value="Sulfatase_N"/>
</dbReference>
<comment type="similarity">
    <text evidence="1">Belongs to the sulfatase family.</text>
</comment>
<evidence type="ECO:0000313" key="4">
    <source>
        <dbReference type="EMBL" id="SVB38702.1"/>
    </source>
</evidence>
<dbReference type="InterPro" id="IPR050738">
    <property type="entry name" value="Sulfatase"/>
</dbReference>
<evidence type="ECO:0000259" key="3">
    <source>
        <dbReference type="Pfam" id="PF00884"/>
    </source>
</evidence>
<sequence length="436" mass="49399">MIKFPINRHIHRLCIAILLLGSIATSRGAPKPNIVLNLADDVGCEPIGCYGGESFATPNIDALAKNGMKFEHCYSMPVCHPSRIALMTGRYPFRFKASWGSFPKNEEKRSIGQVMKDAGYATAVAGKWQMTLMKKDLEQPYRMGFDQWSVFGWHEGARFHNPMIYQNGKGREGLKGEYGPDLYVKFLSEFMERSQKERKPFFAYYSMALAHDVTDDLKWQVPYAPGKDRWMNYGEMITSTDEMVGKLLASMERLNLRENTLVLFTGDNGTAARSKLRHFDKSGKKYEYEKVVVRQNGRNVPGGKGLLNDRGTHVPLIANWPIRIAAGSVSEDLVDFSDWLPTIAEIGRAELPKDVKFDGQSFASSFLGKKESARTFAFSERGGRAFVRDQRYKLYANGKFYDVSIDPEERKPLAKGEATEIRKRLENAIREMGYGK</sequence>
<proteinExistence type="inferred from homology"/>
<dbReference type="AlphaFoldDB" id="A0A382DKZ2"/>
<dbReference type="Pfam" id="PF00884">
    <property type="entry name" value="Sulfatase"/>
    <property type="match status" value="1"/>
</dbReference>
<dbReference type="EMBL" id="UINC01039756">
    <property type="protein sequence ID" value="SVB38702.1"/>
    <property type="molecule type" value="Genomic_DNA"/>
</dbReference>
<keyword evidence="2" id="KW-0378">Hydrolase</keyword>
<dbReference type="Gene3D" id="3.40.720.10">
    <property type="entry name" value="Alkaline Phosphatase, subunit A"/>
    <property type="match status" value="1"/>
</dbReference>
<gene>
    <name evidence="4" type="ORF">METZ01_LOCUS191556</name>
</gene>
<reference evidence="4" key="1">
    <citation type="submission" date="2018-05" db="EMBL/GenBank/DDBJ databases">
        <authorList>
            <person name="Lanie J.A."/>
            <person name="Ng W.-L."/>
            <person name="Kazmierczak K.M."/>
            <person name="Andrzejewski T.M."/>
            <person name="Davidsen T.M."/>
            <person name="Wayne K.J."/>
            <person name="Tettelin H."/>
            <person name="Glass J.I."/>
            <person name="Rusch D."/>
            <person name="Podicherti R."/>
            <person name="Tsui H.-C.T."/>
            <person name="Winkler M.E."/>
        </authorList>
    </citation>
    <scope>NUCLEOTIDE SEQUENCE</scope>
</reference>
<dbReference type="InterPro" id="IPR017850">
    <property type="entry name" value="Alkaline_phosphatase_core_sf"/>
</dbReference>
<dbReference type="PANTHER" id="PTHR42693:SF53">
    <property type="entry name" value="ENDO-4-O-SULFATASE"/>
    <property type="match status" value="1"/>
</dbReference>
<name>A0A382DKZ2_9ZZZZ</name>
<evidence type="ECO:0000256" key="1">
    <source>
        <dbReference type="ARBA" id="ARBA00008779"/>
    </source>
</evidence>
<dbReference type="PANTHER" id="PTHR42693">
    <property type="entry name" value="ARYLSULFATASE FAMILY MEMBER"/>
    <property type="match status" value="1"/>
</dbReference>
<dbReference type="CDD" id="cd16151">
    <property type="entry name" value="sulfatase_like"/>
    <property type="match status" value="1"/>
</dbReference>
<evidence type="ECO:0000256" key="2">
    <source>
        <dbReference type="ARBA" id="ARBA00022801"/>
    </source>
</evidence>
<feature type="domain" description="Sulfatase N-terminal" evidence="3">
    <location>
        <begin position="32"/>
        <end position="345"/>
    </location>
</feature>
<dbReference type="SUPFAM" id="SSF53649">
    <property type="entry name" value="Alkaline phosphatase-like"/>
    <property type="match status" value="1"/>
</dbReference>
<protein>
    <recommendedName>
        <fullName evidence="3">Sulfatase N-terminal domain-containing protein</fullName>
    </recommendedName>
</protein>
<organism evidence="4">
    <name type="scientific">marine metagenome</name>
    <dbReference type="NCBI Taxonomy" id="408172"/>
    <lineage>
        <taxon>unclassified sequences</taxon>
        <taxon>metagenomes</taxon>
        <taxon>ecological metagenomes</taxon>
    </lineage>
</organism>